<sequence length="236" mass="25914">MRIDLRENRHRGQGSCVITASFVRLECAWASVQGSSRRLMQRQRSQTSHPMVGSVVTLSTCLGGEAPMRYRKLPLPVHAQASRRSPQLVGASASTGGRRLLSAVRESDWRRTLTSPRTAHPITATKCSQRSVELDPFNYARDGIAFDTERRRCRTGSRPAAVPHILPSAFEAVIPLDVRATPTQFLGSEALFIMPHLCDGLETTQTLEGVLRESVGSRTWPVCGWRLAGPGSVSPL</sequence>
<gene>
    <name evidence="1" type="ORF">Gbro_4877</name>
</gene>
<protein>
    <submittedName>
        <fullName evidence="1">Uncharacterized protein</fullName>
    </submittedName>
</protein>
<evidence type="ECO:0000313" key="1">
    <source>
        <dbReference type="EMBL" id="ACY23990.1"/>
    </source>
</evidence>
<keyword evidence="2" id="KW-1185">Reference proteome</keyword>
<dbReference type="Proteomes" id="UP000001219">
    <property type="component" value="Plasmid pGBRO01"/>
</dbReference>
<dbReference type="AlphaFoldDB" id="D0LFE1"/>
<keyword evidence="1" id="KW-0614">Plasmid</keyword>
<evidence type="ECO:0000313" key="2">
    <source>
        <dbReference type="Proteomes" id="UP000001219"/>
    </source>
</evidence>
<dbReference type="HOGENOM" id="CLU_1174076_0_0_11"/>
<geneLocation type="plasmid" evidence="1 2">
    <name>pGBRO01</name>
</geneLocation>
<accession>D0LFE1</accession>
<reference evidence="1 2" key="1">
    <citation type="journal article" date="2010" name="Stand. Genomic Sci.">
        <title>Complete genome sequence of Gordonia bronchialis type strain (3410).</title>
        <authorList>
            <person name="Ivanova N."/>
            <person name="Sikorski J."/>
            <person name="Jando M."/>
            <person name="Lapidus A."/>
            <person name="Nolan M."/>
            <person name="Lucas S."/>
            <person name="Del Rio T.G."/>
            <person name="Tice H."/>
            <person name="Copeland A."/>
            <person name="Cheng J.F."/>
            <person name="Chen F."/>
            <person name="Bruce D."/>
            <person name="Goodwin L."/>
            <person name="Pitluck S."/>
            <person name="Mavromatis K."/>
            <person name="Ovchinnikova G."/>
            <person name="Pati A."/>
            <person name="Chen A."/>
            <person name="Palaniappan K."/>
            <person name="Land M."/>
            <person name="Hauser L."/>
            <person name="Chang Y.J."/>
            <person name="Jeffries C.D."/>
            <person name="Chain P."/>
            <person name="Saunders E."/>
            <person name="Han C."/>
            <person name="Detter J.C."/>
            <person name="Brettin T."/>
            <person name="Rohde M."/>
            <person name="Goker M."/>
            <person name="Bristow J."/>
            <person name="Eisen J.A."/>
            <person name="Markowitz V."/>
            <person name="Hugenholtz P."/>
            <person name="Klenk H.P."/>
            <person name="Kyrpides N.C."/>
        </authorList>
    </citation>
    <scope>NUCLEOTIDE SEQUENCE [LARGE SCALE GENOMIC DNA]</scope>
    <source>
        <strain evidence="2">ATCC 25592 / DSM 43247 / BCRC 13721 / JCM 3198 / KCTC 3076 / NBRC 16047 / NCTC 10667</strain>
        <plasmid evidence="2">pGBRO01</plasmid>
    </source>
</reference>
<dbReference type="KEGG" id="gbr:Gbro_4877"/>
<dbReference type="EMBL" id="CP001803">
    <property type="protein sequence ID" value="ACY23990.1"/>
    <property type="molecule type" value="Genomic_DNA"/>
</dbReference>
<name>D0LFE1_GORB4</name>
<organism evidence="1 2">
    <name type="scientific">Gordonia bronchialis (strain ATCC 25592 / DSM 43247 / BCRC 13721 / JCM 3198 / KCTC 3076 / NBRC 16047 / NCTC 10667)</name>
    <name type="common">Rhodococcus bronchialis</name>
    <dbReference type="NCBI Taxonomy" id="526226"/>
    <lineage>
        <taxon>Bacteria</taxon>
        <taxon>Bacillati</taxon>
        <taxon>Actinomycetota</taxon>
        <taxon>Actinomycetes</taxon>
        <taxon>Mycobacteriales</taxon>
        <taxon>Gordoniaceae</taxon>
        <taxon>Gordonia</taxon>
    </lineage>
</organism>
<proteinExistence type="predicted"/>